<dbReference type="Proteomes" id="UP000475265">
    <property type="component" value="Unassembled WGS sequence"/>
</dbReference>
<evidence type="ECO:0000313" key="3">
    <source>
        <dbReference type="Proteomes" id="UP000475265"/>
    </source>
</evidence>
<dbReference type="RefSeq" id="WP_163912501.1">
    <property type="nucleotide sequence ID" value="NZ_JAAAXX010000002.1"/>
</dbReference>
<sequence>MDEHTQPSLASLIDINATAKKGRVTFKTAMQQMGLTSLFDIIRLPKAVFARQLEALSDADGRLAYDNALSYAVQIGRLYREYQTSSGLMGTDNRTGVRSLVSLGATYQNLFKENWDDFCSVGAIAAIDSPVAYASRLYNFIGEIEQLTNPGSGATDTRALLDKRRPDLKNLVIDEQSTFTPRPMLDIVIEVLTKSVRAYLDTLPADKTKPLYEVMAERRYPFEFPYNFYHQQCLLGLAPPKPGLGELNYRISRLLPLFQSPDNRYGKVSANSAQAQRLLSGLSPQQQQLLIDPPLFTTFYMNRGDLVSTVWKSISPATSALQPDKSFRIAYFIPQQTDYITTVNPTATSFATVVVGSNTLTLKLKKAGAQDLTFAPTFCSSSIQINQSNIWPLNALHVGTHANLGIGYSNRTTPPTGEGYSSRFHIILTTSADTAGTIPLSLSKLSFTIALDDHYTFTPEQQTFFQQHYGRSVTSPEKMALAEVTTFMQYTGLNALQVETLLSQRSQFPHLSANVPSTNPHREGITIDSKKVLPFPHSSHYGACYVNGNGSGNYDSLDVPTVASIQKDQFDNSMTLEPYKSGELNVWHITKTSPDRFDRLQRMVRLQRWTNIPFAELDTLITAAIRAEGEANLGMELNLNTLRTLGVYQYLNRQYTLGAEEFAAFLYYLSPYATGKRLPLFDQVFNQVQLFDTPLILDQTAFTVDNPNPNPAAQRTLLQLCAGLGLQPSEDSLLLLARQTLKHLGALSRDLTTVSSIYRQARIARMFGLSVSDTLDLAGLLGGETYQQYLCTGKLTAHGDTTYDAPDLLDVLMQMDWAVAWLKDSELTVGQLQRLLGVTVDKSPMPPLVLERLLRLMKESAASVVTAQQLSALGLPAKDDDQAVIDWFKVLLDEKGAAPKQPLIDAAGLVLPLSLDETSDATSAFESRLTVVVGRLKLQESGLKQHVVETLQGLMLSAQDRQALLISGLLHDTVKLQKERVAAVLAWAGTSVYAFLSEALKVADSPSPALITLYQKVARYAEAVQTLRISNTALTLFLLNPAWLSADDYVPPSPVLAGFYLLERFSHWHRSQSQPEENLLGYFNLANPAAAQLKNKALRLIASDSANAALAQVLDWDEQQVASLTATLPDNRATTLVQVDWVRRCQAACLASGLSANSLLQVTALNTTSTFADWKTAGESVVAASRSSESAPV</sequence>
<dbReference type="AlphaFoldDB" id="A0A6L5BTU1"/>
<gene>
    <name evidence="2" type="ORF">FX983_04985</name>
</gene>
<reference evidence="2 3" key="1">
    <citation type="submission" date="2019-12" db="EMBL/GenBank/DDBJ databases">
        <title>Endophytic bacteria associated with Panax ginseng seedlings.</title>
        <authorList>
            <person name="Park J.M."/>
            <person name="Shin R."/>
            <person name="Jo S.H."/>
        </authorList>
    </citation>
    <scope>NUCLEOTIDE SEQUENCE [LARGE SCALE GENOMIC DNA]</scope>
    <source>
        <strain evidence="2 3">PgKB32</strain>
    </source>
</reference>
<protein>
    <recommendedName>
        <fullName evidence="4">Toxin</fullName>
    </recommendedName>
</protein>
<proteinExistence type="predicted"/>
<organism evidence="2 3">
    <name type="scientific">Pseudomonas frederiksbergensis</name>
    <dbReference type="NCBI Taxonomy" id="104087"/>
    <lineage>
        <taxon>Bacteria</taxon>
        <taxon>Pseudomonadati</taxon>
        <taxon>Pseudomonadota</taxon>
        <taxon>Gammaproteobacteria</taxon>
        <taxon>Pseudomonadales</taxon>
        <taxon>Pseudomonadaceae</taxon>
        <taxon>Pseudomonas</taxon>
    </lineage>
</organism>
<evidence type="ECO:0000313" key="2">
    <source>
        <dbReference type="EMBL" id="KAF2390524.1"/>
    </source>
</evidence>
<comment type="caution">
    <text evidence="2">The sequence shown here is derived from an EMBL/GenBank/DDBJ whole genome shotgun (WGS) entry which is preliminary data.</text>
</comment>
<evidence type="ECO:0000256" key="1">
    <source>
        <dbReference type="ARBA" id="ARBA00023026"/>
    </source>
</evidence>
<dbReference type="EMBL" id="JAAAXX010000002">
    <property type="protein sequence ID" value="KAF2390524.1"/>
    <property type="molecule type" value="Genomic_DNA"/>
</dbReference>
<name>A0A6L5BTU1_9PSED</name>
<dbReference type="Pfam" id="PF03538">
    <property type="entry name" value="VRP1"/>
    <property type="match status" value="1"/>
</dbReference>
<keyword evidence="1" id="KW-0843">Virulence</keyword>
<accession>A0A6L5BTU1</accession>
<evidence type="ECO:0008006" key="4">
    <source>
        <dbReference type="Google" id="ProtNLM"/>
    </source>
</evidence>
<dbReference type="InterPro" id="IPR018003">
    <property type="entry name" value="Insecticidal_toxin/plasmid_vir"/>
</dbReference>